<dbReference type="AlphaFoldDB" id="W0E7E8"/>
<dbReference type="STRING" id="871968.DESME_06110"/>
<feature type="transmembrane region" description="Helical" evidence="1">
    <location>
        <begin position="73"/>
        <end position="89"/>
    </location>
</feature>
<gene>
    <name evidence="2" type="ORF">DESME_06110</name>
</gene>
<reference evidence="2 3" key="1">
    <citation type="submission" date="2013-12" db="EMBL/GenBank/DDBJ databases">
        <authorList>
            <consortium name="DOE Joint Genome Institute"/>
            <person name="Smidt H."/>
            <person name="Huntemann M."/>
            <person name="Han J."/>
            <person name="Chen A."/>
            <person name="Kyrpides N."/>
            <person name="Mavromatis K."/>
            <person name="Markowitz V."/>
            <person name="Palaniappan K."/>
            <person name="Ivanova N."/>
            <person name="Schaumberg A."/>
            <person name="Pati A."/>
            <person name="Liolios K."/>
            <person name="Nordberg H.P."/>
            <person name="Cantor M.N."/>
            <person name="Hua S.X."/>
            <person name="Woyke T."/>
        </authorList>
    </citation>
    <scope>NUCLEOTIDE SEQUENCE [LARGE SCALE GENOMIC DNA]</scope>
    <source>
        <strain evidence="3">DSM 15288</strain>
    </source>
</reference>
<proteinExistence type="predicted"/>
<keyword evidence="1" id="KW-1133">Transmembrane helix</keyword>
<dbReference type="RefSeq" id="WP_006715654.1">
    <property type="nucleotide sequence ID" value="NZ_CP007032.1"/>
</dbReference>
<keyword evidence="1" id="KW-0472">Membrane</keyword>
<dbReference type="HOGENOM" id="CLU_1755902_0_0_9"/>
<sequence>MGVIIQPFYVQKVKHDGAPAISPRMERLFTEFLVRYREWQFYQKREFAWLLTTLILGSTSLGTWMYLPYAWKLNFTLFLFFIGVLRRYLNVRQRVNHLYINVHILHHHLLGKLDVGFCIHQGDCHCVMQFKKYVWEHYRISLYGDGL</sequence>
<keyword evidence="1" id="KW-0812">Transmembrane</keyword>
<name>W0E7E8_9FIRM</name>
<evidence type="ECO:0000313" key="3">
    <source>
        <dbReference type="Proteomes" id="UP000010847"/>
    </source>
</evidence>
<feature type="transmembrane region" description="Helical" evidence="1">
    <location>
        <begin position="47"/>
        <end position="67"/>
    </location>
</feature>
<dbReference type="EMBL" id="CP007032">
    <property type="protein sequence ID" value="AHF06677.1"/>
    <property type="molecule type" value="Genomic_DNA"/>
</dbReference>
<keyword evidence="3" id="KW-1185">Reference proteome</keyword>
<protein>
    <submittedName>
        <fullName evidence="2">Uncharacterized protein</fullName>
    </submittedName>
</protein>
<organism evidence="2 3">
    <name type="scientific">Desulfitobacterium metallireducens DSM 15288</name>
    <dbReference type="NCBI Taxonomy" id="871968"/>
    <lineage>
        <taxon>Bacteria</taxon>
        <taxon>Bacillati</taxon>
        <taxon>Bacillota</taxon>
        <taxon>Clostridia</taxon>
        <taxon>Eubacteriales</taxon>
        <taxon>Desulfitobacteriaceae</taxon>
        <taxon>Desulfitobacterium</taxon>
    </lineage>
</organism>
<accession>W0E7E8</accession>
<evidence type="ECO:0000313" key="2">
    <source>
        <dbReference type="EMBL" id="AHF06677.1"/>
    </source>
</evidence>
<dbReference type="Proteomes" id="UP000010847">
    <property type="component" value="Chromosome"/>
</dbReference>
<dbReference type="KEGG" id="dmt:DESME_06110"/>
<dbReference type="OrthoDB" id="1796573at2"/>
<evidence type="ECO:0000256" key="1">
    <source>
        <dbReference type="SAM" id="Phobius"/>
    </source>
</evidence>
<dbReference type="eggNOG" id="ENOG503494W">
    <property type="taxonomic scope" value="Bacteria"/>
</dbReference>